<feature type="region of interest" description="Disordered" evidence="1">
    <location>
        <begin position="1"/>
        <end position="39"/>
    </location>
</feature>
<feature type="transmembrane region" description="Helical" evidence="2">
    <location>
        <begin position="76"/>
        <end position="95"/>
    </location>
</feature>
<dbReference type="InterPro" id="IPR029787">
    <property type="entry name" value="Nucleotide_cyclase"/>
</dbReference>
<gene>
    <name evidence="4" type="ORF">JOE42_003464</name>
</gene>
<feature type="transmembrane region" description="Helical" evidence="2">
    <location>
        <begin position="213"/>
        <end position="237"/>
    </location>
</feature>
<evidence type="ECO:0000313" key="5">
    <source>
        <dbReference type="Proteomes" id="UP000703038"/>
    </source>
</evidence>
<dbReference type="SUPFAM" id="SSF55073">
    <property type="entry name" value="Nucleotide cyclase"/>
    <property type="match status" value="1"/>
</dbReference>
<dbReference type="SMART" id="SM00267">
    <property type="entry name" value="GGDEF"/>
    <property type="match status" value="1"/>
</dbReference>
<reference evidence="4 5" key="1">
    <citation type="submission" date="2021-01" db="EMBL/GenBank/DDBJ databases">
        <title>Genomics of switchgrass bacterial isolates.</title>
        <authorList>
            <person name="Shade A."/>
        </authorList>
    </citation>
    <scope>NUCLEOTIDE SEQUENCE [LARGE SCALE GENOMIC DNA]</scope>
    <source>
        <strain evidence="4 5">PvP111</strain>
    </source>
</reference>
<dbReference type="EMBL" id="JAFBBK010000001">
    <property type="protein sequence ID" value="MBM7416731.1"/>
    <property type="molecule type" value="Genomic_DNA"/>
</dbReference>
<sequence>MSHPTRPPVTQRVRASRDRARSGRHSGSRRIRNAQRRPLTHRPRDSALDVVRRWLTTPHDFDWIFVHHSTRSIHGIIRLVFAGAVLLNATVSMLMLASPNGPSGTPAIVYVFLVLALQIAAMIWVLTGPTPDTKAQFLGFLIFGDVGIASVILLDTPTSALIGTFLFAINGALCTFFLSPRVLLAHLAFTNAVIVLIGALAYVQNLWGPWDAIAAVLVASGASSGVPVFASIAWSLVSTDAKASDLDSLTGVRNRRGLQNSVEDLWETALATTSPVVVVMIDIDRFKSVNDRFGHDQGDTVIILVATRLAELFDGHGVLARTGGEEFVAVLTDVDGDVESVVARVTETVHDRRDTIPVTASVGVAVLTPDSSLWSSGPGAIDRATRGADSMMYRAKAAGGHRLLSTFL</sequence>
<dbReference type="InterPro" id="IPR050469">
    <property type="entry name" value="Diguanylate_Cyclase"/>
</dbReference>
<dbReference type="InterPro" id="IPR000160">
    <property type="entry name" value="GGDEF_dom"/>
</dbReference>
<dbReference type="InterPro" id="IPR043128">
    <property type="entry name" value="Rev_trsase/Diguanyl_cyclase"/>
</dbReference>
<dbReference type="NCBIfam" id="TIGR00254">
    <property type="entry name" value="GGDEF"/>
    <property type="match status" value="1"/>
</dbReference>
<dbReference type="PANTHER" id="PTHR45138">
    <property type="entry name" value="REGULATORY COMPONENTS OF SENSORY TRANSDUCTION SYSTEM"/>
    <property type="match status" value="1"/>
</dbReference>
<organism evidence="4 5">
    <name type="scientific">Rhodococcoides corynebacterioides</name>
    <dbReference type="NCBI Taxonomy" id="53972"/>
    <lineage>
        <taxon>Bacteria</taxon>
        <taxon>Bacillati</taxon>
        <taxon>Actinomycetota</taxon>
        <taxon>Actinomycetes</taxon>
        <taxon>Mycobacteriales</taxon>
        <taxon>Nocardiaceae</taxon>
        <taxon>Rhodococcoides</taxon>
    </lineage>
</organism>
<keyword evidence="2" id="KW-1133">Transmembrane helix</keyword>
<dbReference type="RefSeq" id="WP_204869469.1">
    <property type="nucleotide sequence ID" value="NZ_JAFBBK010000001.1"/>
</dbReference>
<proteinExistence type="predicted"/>
<comment type="caution">
    <text evidence="4">The sequence shown here is derived from an EMBL/GenBank/DDBJ whole genome shotgun (WGS) entry which is preliminary data.</text>
</comment>
<name>A0ABS2KZM7_9NOCA</name>
<evidence type="ECO:0000313" key="4">
    <source>
        <dbReference type="EMBL" id="MBM7416731.1"/>
    </source>
</evidence>
<dbReference type="PROSITE" id="PS50887">
    <property type="entry name" value="GGDEF"/>
    <property type="match status" value="1"/>
</dbReference>
<feature type="transmembrane region" description="Helical" evidence="2">
    <location>
        <begin position="107"/>
        <end position="125"/>
    </location>
</feature>
<dbReference type="Pfam" id="PF00990">
    <property type="entry name" value="GGDEF"/>
    <property type="match status" value="1"/>
</dbReference>
<keyword evidence="5" id="KW-1185">Reference proteome</keyword>
<feature type="transmembrane region" description="Helical" evidence="2">
    <location>
        <begin position="137"/>
        <end position="154"/>
    </location>
</feature>
<dbReference type="PANTHER" id="PTHR45138:SF9">
    <property type="entry name" value="DIGUANYLATE CYCLASE DGCM-RELATED"/>
    <property type="match status" value="1"/>
</dbReference>
<feature type="transmembrane region" description="Helical" evidence="2">
    <location>
        <begin position="160"/>
        <end position="178"/>
    </location>
</feature>
<evidence type="ECO:0000259" key="3">
    <source>
        <dbReference type="PROSITE" id="PS50887"/>
    </source>
</evidence>
<accession>A0ABS2KZM7</accession>
<dbReference type="Gene3D" id="3.30.70.270">
    <property type="match status" value="1"/>
</dbReference>
<evidence type="ECO:0000256" key="2">
    <source>
        <dbReference type="SAM" id="Phobius"/>
    </source>
</evidence>
<feature type="domain" description="GGDEF" evidence="3">
    <location>
        <begin position="274"/>
        <end position="408"/>
    </location>
</feature>
<keyword evidence="2" id="KW-0472">Membrane</keyword>
<dbReference type="Proteomes" id="UP000703038">
    <property type="component" value="Unassembled WGS sequence"/>
</dbReference>
<evidence type="ECO:0000256" key="1">
    <source>
        <dbReference type="SAM" id="MobiDB-lite"/>
    </source>
</evidence>
<feature type="transmembrane region" description="Helical" evidence="2">
    <location>
        <begin position="185"/>
        <end position="207"/>
    </location>
</feature>
<feature type="compositionally biased region" description="Basic residues" evidence="1">
    <location>
        <begin position="22"/>
        <end position="39"/>
    </location>
</feature>
<protein>
    <submittedName>
        <fullName evidence="4">Diguanylate cyclase (GGDEF)-like protein</fullName>
    </submittedName>
</protein>
<keyword evidence="2" id="KW-0812">Transmembrane</keyword>
<dbReference type="CDD" id="cd01949">
    <property type="entry name" value="GGDEF"/>
    <property type="match status" value="1"/>
</dbReference>